<dbReference type="EMBL" id="JAZGLY010000005">
    <property type="protein sequence ID" value="MEE6187602.1"/>
    <property type="molecule type" value="Genomic_DNA"/>
</dbReference>
<evidence type="ECO:0000313" key="4">
    <source>
        <dbReference type="Proteomes" id="UP001357452"/>
    </source>
</evidence>
<evidence type="ECO:0000256" key="1">
    <source>
        <dbReference type="SAM" id="SignalP"/>
    </source>
</evidence>
<dbReference type="PROSITE" id="PS51257">
    <property type="entry name" value="PROKAR_LIPOPROTEIN"/>
    <property type="match status" value="1"/>
</dbReference>
<dbReference type="Pfam" id="PF21012">
    <property type="entry name" value="DUF6850"/>
    <property type="match status" value="1"/>
</dbReference>
<feature type="domain" description="DUF6850" evidence="2">
    <location>
        <begin position="49"/>
        <end position="533"/>
    </location>
</feature>
<dbReference type="InterPro" id="IPR049236">
    <property type="entry name" value="DUF6850"/>
</dbReference>
<sequence length="533" mass="59743">MQFSRLIIGFMLGATLGCANISIAQITDTSFYDINYIKNNNPWLQTHNPSGLQYVDVDKVSVANVAYEKADGAFKNYYQSDNSYKISIGSESFYRLNRNVIFYGAVDYQNFRGKNMQGSAWVDPYTSPLNFDDNTDSTAGTKKLEGYTLSGSVSAAVSQRLTLGGAISYEVADYAKLKDLRHINRLLNMDVAAGVNYTLSKAVKLGLSYNYVRRIESLKFEVHGNTDKQYLVFLNYGNFYGRTELFGEDGLTDERRPIVNNTHGMALQADIRFSNTVSLLNEFSYARRSGYYGKKATASIVFTEHDADSYEYTGVLKIQKNKNLHLIQLNAGYEDLINMENVYSKGNTSGGSTIIIYHGQNEVLNRQITKGAINYKGYLGVANDNPLWVLNASFQYMNRYHKTSLYPFLRIQDLNLYEADANASRNFIKGKDMYTVSLGVGYGGGSGTLHSDGTYQPVSSARPPASRDSYLNQEYEFLTASRIRITPAVQYAQRVSTKTIAYLRGATSLTSALNTQYLGKYYNIFHITLGCLF</sequence>
<dbReference type="Proteomes" id="UP001357452">
    <property type="component" value="Unassembled WGS sequence"/>
</dbReference>
<evidence type="ECO:0000313" key="3">
    <source>
        <dbReference type="EMBL" id="MEE6187602.1"/>
    </source>
</evidence>
<gene>
    <name evidence="3" type="ORF">V2H41_09980</name>
</gene>
<protein>
    <recommendedName>
        <fullName evidence="2">DUF6850 domain-containing protein</fullName>
    </recommendedName>
</protein>
<proteinExistence type="predicted"/>
<reference evidence="3 4" key="1">
    <citation type="submission" date="2024-01" db="EMBL/GenBank/DDBJ databases">
        <title>Niabella digestum sp. nov., isolated from waste digestion system.</title>
        <authorList>
            <person name="Zhang L."/>
        </authorList>
    </citation>
    <scope>NUCLEOTIDE SEQUENCE [LARGE SCALE GENOMIC DNA]</scope>
    <source>
        <strain evidence="3 4">A18</strain>
    </source>
</reference>
<feature type="signal peptide" evidence="1">
    <location>
        <begin position="1"/>
        <end position="24"/>
    </location>
</feature>
<evidence type="ECO:0000259" key="2">
    <source>
        <dbReference type="Pfam" id="PF21012"/>
    </source>
</evidence>
<dbReference type="RefSeq" id="WP_330975010.1">
    <property type="nucleotide sequence ID" value="NZ_JAZGLY010000005.1"/>
</dbReference>
<feature type="chain" id="PRO_5047299322" description="DUF6850 domain-containing protein" evidence="1">
    <location>
        <begin position="25"/>
        <end position="533"/>
    </location>
</feature>
<organism evidence="3 4">
    <name type="scientific">Niabella digestorum</name>
    <dbReference type="NCBI Taxonomy" id="3117701"/>
    <lineage>
        <taxon>Bacteria</taxon>
        <taxon>Pseudomonadati</taxon>
        <taxon>Bacteroidota</taxon>
        <taxon>Chitinophagia</taxon>
        <taxon>Chitinophagales</taxon>
        <taxon>Chitinophagaceae</taxon>
        <taxon>Niabella</taxon>
    </lineage>
</organism>
<comment type="caution">
    <text evidence="3">The sequence shown here is derived from an EMBL/GenBank/DDBJ whole genome shotgun (WGS) entry which is preliminary data.</text>
</comment>
<keyword evidence="4" id="KW-1185">Reference proteome</keyword>
<keyword evidence="1" id="KW-0732">Signal</keyword>
<accession>A0ABU7RI15</accession>
<name>A0ABU7RI15_9BACT</name>